<feature type="transmembrane region" description="Helical" evidence="6">
    <location>
        <begin position="220"/>
        <end position="240"/>
    </location>
</feature>
<comment type="subcellular location">
    <subcellularLocation>
        <location evidence="1">Membrane</location>
        <topology evidence="1">Multi-pass membrane protein</topology>
    </subcellularLocation>
</comment>
<dbReference type="Pfam" id="PF00909">
    <property type="entry name" value="Ammonium_transp"/>
    <property type="match status" value="2"/>
</dbReference>
<sequence length="416" mass="43258">MAPTSDETAVPLLSGHAHPTWNLRTTFSAPLAVILAALLGVFIAYVKYPELESTDANVNQYYMYYIHVAIMIFVGFGYLMTFLTRYTYSAVGLNYLTSAVVMLEAIVFVGLVQQVIFGDLSYIELNLPLRIDSAFAAGAAMISFGAVLGKVSPAQITLLLVLQVPIYAFDAHLATEVFGGLDVGGSITIHAFGAYYGLASALVLAPVAAGSSHPKNGASYVSDMTAMIGTIFLFIFWPSFNGALASGVHIQNATLAGGVAIGSAANLMVGPGGALGVGILAGLISTLGYAYLSPMLEAKIGLRDTCGVHNLHGMPGILGGLVAAVTAVLAPEANAPVMKYGGSTQALYQLAALGSTLVIAIVGGLLMGLLVAKLDVAVAGQELSHEHLFEDCVYWHEVEPEEAEGHAAVNGTAAEE</sequence>
<dbReference type="GO" id="GO:0005886">
    <property type="term" value="C:plasma membrane"/>
    <property type="evidence" value="ECO:0007669"/>
    <property type="project" value="InterPro"/>
</dbReference>
<evidence type="ECO:0000256" key="5">
    <source>
        <dbReference type="ARBA" id="ARBA00023136"/>
    </source>
</evidence>
<evidence type="ECO:0000313" key="8">
    <source>
        <dbReference type="EMBL" id="EIE24872.1"/>
    </source>
</evidence>
<dbReference type="GO" id="GO:0097272">
    <property type="term" value="P:ammonium homeostasis"/>
    <property type="evidence" value="ECO:0007669"/>
    <property type="project" value="TreeGrafter"/>
</dbReference>
<name>I0Z2K3_COCSC</name>
<dbReference type="Gene3D" id="1.10.3430.10">
    <property type="entry name" value="Ammonium transporter AmtB like domains"/>
    <property type="match status" value="2"/>
</dbReference>
<evidence type="ECO:0000256" key="2">
    <source>
        <dbReference type="ARBA" id="ARBA00011036"/>
    </source>
</evidence>
<evidence type="ECO:0000313" key="9">
    <source>
        <dbReference type="Proteomes" id="UP000007264"/>
    </source>
</evidence>
<evidence type="ECO:0000259" key="7">
    <source>
        <dbReference type="Pfam" id="PF00909"/>
    </source>
</evidence>
<comment type="similarity">
    <text evidence="2">Belongs to the ammonium transporter (TC 2.A.49) family. Rh subfamily.</text>
</comment>
<dbReference type="AlphaFoldDB" id="I0Z2K3"/>
<dbReference type="InterPro" id="IPR024041">
    <property type="entry name" value="NH4_transpt_AmtB-like_dom"/>
</dbReference>
<keyword evidence="9" id="KW-1185">Reference proteome</keyword>
<dbReference type="Proteomes" id="UP000007264">
    <property type="component" value="Unassembled WGS sequence"/>
</dbReference>
<keyword evidence="4 6" id="KW-1133">Transmembrane helix</keyword>
<dbReference type="InterPro" id="IPR002229">
    <property type="entry name" value="RhesusRHD"/>
</dbReference>
<feature type="transmembrane region" description="Helical" evidence="6">
    <location>
        <begin position="273"/>
        <end position="292"/>
    </location>
</feature>
<feature type="domain" description="Ammonium transporter AmtB-like" evidence="7">
    <location>
        <begin position="49"/>
        <end position="247"/>
    </location>
</feature>
<proteinExistence type="inferred from homology"/>
<feature type="transmembrane region" description="Helical" evidence="6">
    <location>
        <begin position="95"/>
        <end position="117"/>
    </location>
</feature>
<feature type="domain" description="Ammonium transporter AmtB-like" evidence="7">
    <location>
        <begin position="248"/>
        <end position="379"/>
    </location>
</feature>
<reference evidence="8 9" key="1">
    <citation type="journal article" date="2012" name="Genome Biol.">
        <title>The genome of the polar eukaryotic microalga coccomyxa subellipsoidea reveals traits of cold adaptation.</title>
        <authorList>
            <person name="Blanc G."/>
            <person name="Agarkova I."/>
            <person name="Grimwood J."/>
            <person name="Kuo A."/>
            <person name="Brueggeman A."/>
            <person name="Dunigan D."/>
            <person name="Gurnon J."/>
            <person name="Ladunga I."/>
            <person name="Lindquist E."/>
            <person name="Lucas S."/>
            <person name="Pangilinan J."/>
            <person name="Proschold T."/>
            <person name="Salamov A."/>
            <person name="Schmutz J."/>
            <person name="Weeks D."/>
            <person name="Yamada T."/>
            <person name="Claverie J.M."/>
            <person name="Grigoriev I."/>
            <person name="Van Etten J."/>
            <person name="Lomsadze A."/>
            <person name="Borodovsky M."/>
        </authorList>
    </citation>
    <scope>NUCLEOTIDE SEQUENCE [LARGE SCALE GENOMIC DNA]</scope>
    <source>
        <strain evidence="8 9">C-169</strain>
    </source>
</reference>
<organism evidence="8 9">
    <name type="scientific">Coccomyxa subellipsoidea (strain C-169)</name>
    <name type="common">Green microalga</name>
    <dbReference type="NCBI Taxonomy" id="574566"/>
    <lineage>
        <taxon>Eukaryota</taxon>
        <taxon>Viridiplantae</taxon>
        <taxon>Chlorophyta</taxon>
        <taxon>core chlorophytes</taxon>
        <taxon>Trebouxiophyceae</taxon>
        <taxon>Trebouxiophyceae incertae sedis</taxon>
        <taxon>Coccomyxaceae</taxon>
        <taxon>Coccomyxa</taxon>
        <taxon>Coccomyxa subellipsoidea</taxon>
    </lineage>
</organism>
<comment type="caution">
    <text evidence="8">The sequence shown here is derived from an EMBL/GenBank/DDBJ whole genome shotgun (WGS) entry which is preliminary data.</text>
</comment>
<keyword evidence="3 6" id="KW-0812">Transmembrane</keyword>
<feature type="transmembrane region" description="Helical" evidence="6">
    <location>
        <begin position="27"/>
        <end position="46"/>
    </location>
</feature>
<feature type="transmembrane region" description="Helical" evidence="6">
    <location>
        <begin position="313"/>
        <end position="330"/>
    </location>
</feature>
<evidence type="ECO:0000256" key="3">
    <source>
        <dbReference type="ARBA" id="ARBA00022692"/>
    </source>
</evidence>
<dbReference type="EMBL" id="AGSI01000005">
    <property type="protein sequence ID" value="EIE24872.1"/>
    <property type="molecule type" value="Genomic_DNA"/>
</dbReference>
<accession>I0Z2K3</accession>
<dbReference type="GeneID" id="17042873"/>
<dbReference type="OrthoDB" id="534912at2759"/>
<feature type="transmembrane region" description="Helical" evidence="6">
    <location>
        <begin position="187"/>
        <end position="208"/>
    </location>
</feature>
<dbReference type="eggNOG" id="KOG3796">
    <property type="taxonomic scope" value="Eukaryota"/>
</dbReference>
<dbReference type="GO" id="GO:0008519">
    <property type="term" value="F:ammonium channel activity"/>
    <property type="evidence" value="ECO:0007669"/>
    <property type="project" value="InterPro"/>
</dbReference>
<evidence type="ECO:0000256" key="4">
    <source>
        <dbReference type="ARBA" id="ARBA00022989"/>
    </source>
</evidence>
<dbReference type="SUPFAM" id="SSF111352">
    <property type="entry name" value="Ammonium transporter"/>
    <property type="match status" value="1"/>
</dbReference>
<protein>
    <submittedName>
        <fullName evidence="8">Rh-like protein/ammonium transporter</fullName>
    </submittedName>
</protein>
<feature type="transmembrane region" description="Helical" evidence="6">
    <location>
        <begin position="156"/>
        <end position="175"/>
    </location>
</feature>
<dbReference type="InterPro" id="IPR029020">
    <property type="entry name" value="Ammonium/urea_transptr"/>
</dbReference>
<evidence type="ECO:0000256" key="6">
    <source>
        <dbReference type="SAM" id="Phobius"/>
    </source>
</evidence>
<dbReference type="RefSeq" id="XP_005649416.1">
    <property type="nucleotide sequence ID" value="XM_005649359.1"/>
</dbReference>
<feature type="transmembrane region" description="Helical" evidence="6">
    <location>
        <begin position="61"/>
        <end position="83"/>
    </location>
</feature>
<dbReference type="PANTHER" id="PTHR11730">
    <property type="entry name" value="AMMONIUM TRANSPORTER"/>
    <property type="match status" value="1"/>
</dbReference>
<evidence type="ECO:0000256" key="1">
    <source>
        <dbReference type="ARBA" id="ARBA00004141"/>
    </source>
</evidence>
<dbReference type="PRINTS" id="PR00342">
    <property type="entry name" value="RHESUSRHD"/>
</dbReference>
<dbReference type="PANTHER" id="PTHR11730:SF60">
    <property type="entry name" value="RH50, ISOFORM D"/>
    <property type="match status" value="1"/>
</dbReference>
<keyword evidence="5 6" id="KW-0472">Membrane</keyword>
<feature type="transmembrane region" description="Helical" evidence="6">
    <location>
        <begin position="350"/>
        <end position="372"/>
    </location>
</feature>
<dbReference type="KEGG" id="csl:COCSUDRAFT_65570"/>
<gene>
    <name evidence="8" type="ORF">COCSUDRAFT_65570</name>
</gene>
<feature type="transmembrane region" description="Helical" evidence="6">
    <location>
        <begin position="129"/>
        <end position="149"/>
    </location>
</feature>